<reference evidence="1 2" key="1">
    <citation type="submission" date="2014-05" db="EMBL/GenBank/DDBJ databases">
        <title>Whole genome shotgun sequence of Rhizobium rhizogenes NBRC 13257.</title>
        <authorList>
            <person name="Katano-Makiyama Y."/>
            <person name="Hosoyama A."/>
            <person name="Hashimoto M."/>
            <person name="Hosoyama Y."/>
            <person name="Noguchi M."/>
            <person name="Tsuchikane K."/>
            <person name="Kimura A."/>
            <person name="Ohji S."/>
            <person name="Ichikawa N."/>
            <person name="Yamazoe A."/>
            <person name="Fujita N."/>
        </authorList>
    </citation>
    <scope>NUCLEOTIDE SEQUENCE [LARGE SCALE GENOMIC DNA]</scope>
    <source>
        <strain evidence="1 2">NBRC 13257</strain>
    </source>
</reference>
<dbReference type="AlphaFoldDB" id="A0AA87UCL6"/>
<accession>A0AA87UCL6</accession>
<dbReference type="Proteomes" id="UP000026941">
    <property type="component" value="Unassembled WGS sequence"/>
</dbReference>
<protein>
    <submittedName>
        <fullName evidence="1">Uncharacterized protein</fullName>
    </submittedName>
</protein>
<evidence type="ECO:0000313" key="2">
    <source>
        <dbReference type="Proteomes" id="UP000026941"/>
    </source>
</evidence>
<dbReference type="EMBL" id="BAYX01000022">
    <property type="protein sequence ID" value="GAJ96493.1"/>
    <property type="molecule type" value="Genomic_DNA"/>
</dbReference>
<proteinExistence type="predicted"/>
<evidence type="ECO:0000313" key="1">
    <source>
        <dbReference type="EMBL" id="GAJ96493.1"/>
    </source>
</evidence>
<comment type="caution">
    <text evidence="1">The sequence shown here is derived from an EMBL/GenBank/DDBJ whole genome shotgun (WGS) entry which is preliminary data.</text>
</comment>
<sequence length="95" mass="10788">MKCNPVNIGKITFAAVEEKDGARLIRTVVKLVSADYNVYGGTLYISKDGREYEFKHIPSTYSGVDRNIAPLVFRETEYFSFDYIGCDIYSNLNSE</sequence>
<gene>
    <name evidence="1" type="ORF">RRH01S_22_01030</name>
</gene>
<organism evidence="1 2">
    <name type="scientific">Rhizobium rhizogenes NBRC 13257</name>
    <dbReference type="NCBI Taxonomy" id="1220581"/>
    <lineage>
        <taxon>Bacteria</taxon>
        <taxon>Pseudomonadati</taxon>
        <taxon>Pseudomonadota</taxon>
        <taxon>Alphaproteobacteria</taxon>
        <taxon>Hyphomicrobiales</taxon>
        <taxon>Rhizobiaceae</taxon>
        <taxon>Rhizobium/Agrobacterium group</taxon>
        <taxon>Rhizobium</taxon>
    </lineage>
</organism>
<name>A0AA87UCL6_RHIRH</name>